<name>A0A3D8GSK7_9BACI</name>
<dbReference type="Proteomes" id="UP000257144">
    <property type="component" value="Unassembled WGS sequence"/>
</dbReference>
<accession>A0A3D8GSK7</accession>
<comment type="caution">
    <text evidence="1">The sequence shown here is derived from an EMBL/GenBank/DDBJ whole genome shotgun (WGS) entry which is preliminary data.</text>
</comment>
<keyword evidence="2" id="KW-1185">Reference proteome</keyword>
<dbReference type="Pfam" id="PF05787">
    <property type="entry name" value="PhoX"/>
    <property type="match status" value="1"/>
</dbReference>
<protein>
    <recommendedName>
        <fullName evidence="3">DUF839 domain-containing protein</fullName>
    </recommendedName>
</protein>
<dbReference type="SUPFAM" id="SSF63829">
    <property type="entry name" value="Calcium-dependent phosphotriesterase"/>
    <property type="match status" value="1"/>
</dbReference>
<dbReference type="NCBIfam" id="TIGR01409">
    <property type="entry name" value="TAT_signal_seq"/>
    <property type="match status" value="1"/>
</dbReference>
<gene>
    <name evidence="1" type="ORF">DRW41_10240</name>
</gene>
<dbReference type="PROSITE" id="PS51318">
    <property type="entry name" value="TAT"/>
    <property type="match status" value="1"/>
</dbReference>
<dbReference type="AlphaFoldDB" id="A0A3D8GSK7"/>
<dbReference type="RefSeq" id="WP_115451884.1">
    <property type="nucleotide sequence ID" value="NZ_QNQT01000003.1"/>
</dbReference>
<evidence type="ECO:0000313" key="1">
    <source>
        <dbReference type="EMBL" id="RDU37056.1"/>
    </source>
</evidence>
<dbReference type="PANTHER" id="PTHR35399:SF4">
    <property type="entry name" value="MEMBRANE PROTEIN"/>
    <property type="match status" value="1"/>
</dbReference>
<reference evidence="1 2" key="1">
    <citation type="submission" date="2018-07" db="EMBL/GenBank/DDBJ databases">
        <title>Bacillus sp. YLB-04 draft genome sequence.</title>
        <authorList>
            <person name="Yu L."/>
            <person name="Tang X."/>
        </authorList>
    </citation>
    <scope>NUCLEOTIDE SEQUENCE [LARGE SCALE GENOMIC DNA]</scope>
    <source>
        <strain evidence="1 2">YLB-04</strain>
    </source>
</reference>
<dbReference type="InterPro" id="IPR008557">
    <property type="entry name" value="PhoX"/>
</dbReference>
<evidence type="ECO:0008006" key="3">
    <source>
        <dbReference type="Google" id="ProtNLM"/>
    </source>
</evidence>
<dbReference type="EMBL" id="QNQT01000003">
    <property type="protein sequence ID" value="RDU37056.1"/>
    <property type="molecule type" value="Genomic_DNA"/>
</dbReference>
<organism evidence="1 2">
    <name type="scientific">Neobacillus piezotolerans</name>
    <dbReference type="NCBI Taxonomy" id="2259171"/>
    <lineage>
        <taxon>Bacteria</taxon>
        <taxon>Bacillati</taxon>
        <taxon>Bacillota</taxon>
        <taxon>Bacilli</taxon>
        <taxon>Bacillales</taxon>
        <taxon>Bacillaceae</taxon>
        <taxon>Neobacillus</taxon>
    </lineage>
</organism>
<proteinExistence type="predicted"/>
<dbReference type="PANTHER" id="PTHR35399">
    <property type="entry name" value="SLR8030 PROTEIN"/>
    <property type="match status" value="1"/>
</dbReference>
<dbReference type="OrthoDB" id="9801383at2"/>
<evidence type="ECO:0000313" key="2">
    <source>
        <dbReference type="Proteomes" id="UP000257144"/>
    </source>
</evidence>
<dbReference type="InterPro" id="IPR019546">
    <property type="entry name" value="TAT_signal_bac_arc"/>
</dbReference>
<sequence length="481" mass="51985">MDTNQTTKNGLNRRDFLKAGGMGTLALTLGSTGVLTLGSKVLADKTENTVSGFGGYGPLVPDPNGILDLPKGFQYKIISKEGERMTDGSKIPGAFDGMAAFEGPNDTTILVRNHELGTSAKHPVVGKNPYDPLAAGGTTALVVDVNRDVIKEYVTSSGTIRNCAGGATPWGTWLTCEETRSATHGYVFEVDPAQPENELSRTPIKEMGRFSHEACAIDPSTGYVYLTEDASPSYLYRFIPNDTSQTVGSLHKGGKLYAAAIEAVTDPSASTFKTGQTFQIVWKEVNPHLCREDAKAQNCIEFSRLEGAFFQSGVFWFDDTSAGEKKLGRVYRYIPHTNTLELFYEGNDAKDMEYPDNICMTPWGDLWIAEDGSGQDRLLGITPEGNVYVFAANRLSDSELAGPTFSPDGNTLFLNIQDPGKTFAIWGPFERRNSARAREMSYAAPAKLAPQVSEKVAKAAEAQGMSILEAAAFSRAGVDIG</sequence>
<dbReference type="InterPro" id="IPR006311">
    <property type="entry name" value="TAT_signal"/>
</dbReference>
<dbReference type="Pfam" id="PF10518">
    <property type="entry name" value="TAT_signal"/>
    <property type="match status" value="1"/>
</dbReference>